<gene>
    <name evidence="6" type="ORF">H6A60_12495</name>
</gene>
<protein>
    <submittedName>
        <fullName evidence="6">FAD-binding protein</fullName>
    </submittedName>
</protein>
<dbReference type="InterPro" id="IPR003953">
    <property type="entry name" value="FAD-dep_OxRdtase_2_FAD-bd"/>
</dbReference>
<evidence type="ECO:0000256" key="1">
    <source>
        <dbReference type="ARBA" id="ARBA00001974"/>
    </source>
</evidence>
<keyword evidence="7" id="KW-1185">Reference proteome</keyword>
<keyword evidence="4" id="KW-0560">Oxidoreductase</keyword>
<evidence type="ECO:0000313" key="7">
    <source>
        <dbReference type="Proteomes" id="UP000715095"/>
    </source>
</evidence>
<organism evidence="6 7">
    <name type="scientific">Sutterella massiliensis</name>
    <dbReference type="NCBI Taxonomy" id="1816689"/>
    <lineage>
        <taxon>Bacteria</taxon>
        <taxon>Pseudomonadati</taxon>
        <taxon>Pseudomonadota</taxon>
        <taxon>Betaproteobacteria</taxon>
        <taxon>Burkholderiales</taxon>
        <taxon>Sutterellaceae</taxon>
        <taxon>Sutterella</taxon>
    </lineage>
</organism>
<dbReference type="InterPro" id="IPR036188">
    <property type="entry name" value="FAD/NAD-bd_sf"/>
</dbReference>
<dbReference type="PANTHER" id="PTHR43400">
    <property type="entry name" value="FUMARATE REDUCTASE"/>
    <property type="match status" value="1"/>
</dbReference>
<feature type="domain" description="FAD-dependent oxidoreductase 2 FAD-binding" evidence="5">
    <location>
        <begin position="2"/>
        <end position="124"/>
    </location>
</feature>
<dbReference type="Proteomes" id="UP000715095">
    <property type="component" value="Unassembled WGS sequence"/>
</dbReference>
<accession>A0ABS2DVJ9</accession>
<comment type="caution">
    <text evidence="6">The sequence shown here is derived from an EMBL/GenBank/DDBJ whole genome shotgun (WGS) entry which is preliminary data.</text>
</comment>
<sequence length="149" mass="15697">VDGVVAESANGKRTFFRARRGVVLATGGFASNRSLLRQYAPHAAALPIDSQPGSTGEMTLAASDIGAAIVNMESVECVPGSRGGIDYPIRLDYIPAKMVMVDASGRRFVDENESRGVIASAIFRYGDAPCWAIADAETVAAFDGISQKN</sequence>
<dbReference type="InterPro" id="IPR027477">
    <property type="entry name" value="Succ_DH/fumarate_Rdtase_cat_sf"/>
</dbReference>
<evidence type="ECO:0000256" key="4">
    <source>
        <dbReference type="ARBA" id="ARBA00023002"/>
    </source>
</evidence>
<name>A0ABS2DVJ9_9BURK</name>
<dbReference type="EMBL" id="JACJJC010000286">
    <property type="protein sequence ID" value="MBM6705283.1"/>
    <property type="molecule type" value="Genomic_DNA"/>
</dbReference>
<feature type="non-terminal residue" evidence="6">
    <location>
        <position position="149"/>
    </location>
</feature>
<dbReference type="Pfam" id="PF00890">
    <property type="entry name" value="FAD_binding_2"/>
    <property type="match status" value="1"/>
</dbReference>
<proteinExistence type="predicted"/>
<dbReference type="Gene3D" id="3.50.50.60">
    <property type="entry name" value="FAD/NAD(P)-binding domain"/>
    <property type="match status" value="1"/>
</dbReference>
<evidence type="ECO:0000256" key="3">
    <source>
        <dbReference type="ARBA" id="ARBA00022827"/>
    </source>
</evidence>
<dbReference type="Gene3D" id="3.90.700.10">
    <property type="entry name" value="Succinate dehydrogenase/fumarate reductase flavoprotein, catalytic domain"/>
    <property type="match status" value="1"/>
</dbReference>
<dbReference type="SUPFAM" id="SSF56425">
    <property type="entry name" value="Succinate dehydrogenase/fumarate reductase flavoprotein, catalytic domain"/>
    <property type="match status" value="1"/>
</dbReference>
<keyword evidence="2" id="KW-0285">Flavoprotein</keyword>
<reference evidence="6 7" key="1">
    <citation type="journal article" date="2021" name="Sci. Rep.">
        <title>The distribution of antibiotic resistance genes in chicken gut microbiota commensals.</title>
        <authorList>
            <person name="Juricova H."/>
            <person name="Matiasovicova J."/>
            <person name="Kubasova T."/>
            <person name="Cejkova D."/>
            <person name="Rychlik I."/>
        </authorList>
    </citation>
    <scope>NUCLEOTIDE SEQUENCE [LARGE SCALE GENOMIC DNA]</scope>
    <source>
        <strain evidence="6 7">An829</strain>
    </source>
</reference>
<evidence type="ECO:0000259" key="5">
    <source>
        <dbReference type="Pfam" id="PF00890"/>
    </source>
</evidence>
<dbReference type="SUPFAM" id="SSF51905">
    <property type="entry name" value="FAD/NAD(P)-binding domain"/>
    <property type="match status" value="1"/>
</dbReference>
<evidence type="ECO:0000256" key="2">
    <source>
        <dbReference type="ARBA" id="ARBA00022630"/>
    </source>
</evidence>
<comment type="cofactor">
    <cofactor evidence="1">
        <name>FAD</name>
        <dbReference type="ChEBI" id="CHEBI:57692"/>
    </cofactor>
</comment>
<dbReference type="InterPro" id="IPR050315">
    <property type="entry name" value="FAD-oxidoreductase_2"/>
</dbReference>
<feature type="non-terminal residue" evidence="6">
    <location>
        <position position="1"/>
    </location>
</feature>
<evidence type="ECO:0000313" key="6">
    <source>
        <dbReference type="EMBL" id="MBM6705283.1"/>
    </source>
</evidence>
<dbReference type="PANTHER" id="PTHR43400:SF7">
    <property type="entry name" value="FAD-DEPENDENT OXIDOREDUCTASE 2 FAD BINDING DOMAIN-CONTAINING PROTEIN"/>
    <property type="match status" value="1"/>
</dbReference>
<keyword evidence="3" id="KW-0274">FAD</keyword>